<comment type="caution">
    <text evidence="2">The sequence shown here is derived from an EMBL/GenBank/DDBJ whole genome shotgun (WGS) entry which is preliminary data.</text>
</comment>
<accession>A0ABR4GFX9</accession>
<feature type="region of interest" description="Disordered" evidence="1">
    <location>
        <begin position="398"/>
        <end position="423"/>
    </location>
</feature>
<feature type="region of interest" description="Disordered" evidence="1">
    <location>
        <begin position="82"/>
        <end position="122"/>
    </location>
</feature>
<protein>
    <recommendedName>
        <fullName evidence="4">Tachykinin family protein</fullName>
    </recommendedName>
</protein>
<feature type="compositionally biased region" description="Basic residues" evidence="1">
    <location>
        <begin position="1"/>
        <end position="11"/>
    </location>
</feature>
<name>A0ABR4GFX9_9EURO</name>
<evidence type="ECO:0000256" key="1">
    <source>
        <dbReference type="SAM" id="MobiDB-lite"/>
    </source>
</evidence>
<dbReference type="PANTHER" id="PTHR37540">
    <property type="entry name" value="TRANSCRIPTION FACTOR (ACR-2), PUTATIVE-RELATED-RELATED"/>
    <property type="match status" value="1"/>
</dbReference>
<evidence type="ECO:0000313" key="2">
    <source>
        <dbReference type="EMBL" id="KAL2797951.1"/>
    </source>
</evidence>
<gene>
    <name evidence="2" type="ORF">BJX66DRAFT_72505</name>
</gene>
<proteinExistence type="predicted"/>
<keyword evidence="3" id="KW-1185">Reference proteome</keyword>
<feature type="region of interest" description="Disordered" evidence="1">
    <location>
        <begin position="1"/>
        <end position="25"/>
    </location>
</feature>
<dbReference type="EMBL" id="JBFTWV010000016">
    <property type="protein sequence ID" value="KAL2797951.1"/>
    <property type="molecule type" value="Genomic_DNA"/>
</dbReference>
<reference evidence="2 3" key="1">
    <citation type="submission" date="2024-07" db="EMBL/GenBank/DDBJ databases">
        <title>Section-level genome sequencing and comparative genomics of Aspergillus sections Usti and Cavernicolus.</title>
        <authorList>
            <consortium name="Lawrence Berkeley National Laboratory"/>
            <person name="Nybo J.L."/>
            <person name="Vesth T.C."/>
            <person name="Theobald S."/>
            <person name="Frisvad J.C."/>
            <person name="Larsen T.O."/>
            <person name="Kjaerboelling I."/>
            <person name="Rothschild-Mancinelli K."/>
            <person name="Lyhne E.K."/>
            <person name="Kogle M.E."/>
            <person name="Barry K."/>
            <person name="Clum A."/>
            <person name="Na H."/>
            <person name="Ledsgaard L."/>
            <person name="Lin J."/>
            <person name="Lipzen A."/>
            <person name="Kuo A."/>
            <person name="Riley R."/>
            <person name="Mondo S."/>
            <person name="Labutti K."/>
            <person name="Haridas S."/>
            <person name="Pangalinan J."/>
            <person name="Salamov A.A."/>
            <person name="Simmons B.A."/>
            <person name="Magnuson J.K."/>
            <person name="Chen J."/>
            <person name="Drula E."/>
            <person name="Henrissat B."/>
            <person name="Wiebenga A."/>
            <person name="Lubbers R.J."/>
            <person name="Gomes A.C."/>
            <person name="Makela M.R."/>
            <person name="Stajich J."/>
            <person name="Grigoriev I.V."/>
            <person name="Mortensen U.H."/>
            <person name="De Vries R.P."/>
            <person name="Baker S.E."/>
            <person name="Andersen M.R."/>
        </authorList>
    </citation>
    <scope>NUCLEOTIDE SEQUENCE [LARGE SCALE GENOMIC DNA]</scope>
    <source>
        <strain evidence="2 3">CBS 209.92</strain>
    </source>
</reference>
<feature type="compositionally biased region" description="Basic and acidic residues" evidence="1">
    <location>
        <begin position="82"/>
        <end position="92"/>
    </location>
</feature>
<sequence>MAHYPPKHGSSKPRAGIPPTTGQQDFMFVDFQGDGSDGVSFGQRQRVFVQKRFHREKKQASIDRLKSRVPANRVRVLQHGVDKEMKKEKESQDAVAADTEAKQPTTRGQARHREVSLTARPSQRYGDPFSAAAAPMTGKLWMYLHHFTVHIISISYPVNTPQMEAWWARHAVASSAVLQTCAWRAAENTALLGSSRGMPSDVIEKSIKDSLYYRLSAIKSINESIQDPVTPATESTVLLVSAQLGNESFCANLDVLPAHAKGLTTLVAMVGGLEALDHLMLSTIYQGALMLAALEDTVPIFPMLPKFRHGTLHEPKIFNVKERIQYQCEVPGSLSSLGIRFTTAHWSATILHPKMKYLVEAFRRLIHHFEVATVFPKNVAPTDNDLFVLMQHELLSTRYTSPPSKDEDEEEKEVDSKDMKRSTTTTIPNINDSLRLSLLVYLYTRVSQFQNLPIMRCMVENFRQSLIAADMSYFQRTAPDLLFWILFIGGMASQGYASHPWFVAHLAELARDLGLQEWEGQVRPLLGEFFYTDRPGQTAAEDLWSELVLLAGPWRYIAPKPRLVVIEMD</sequence>
<dbReference type="Proteomes" id="UP001610563">
    <property type="component" value="Unassembled WGS sequence"/>
</dbReference>
<organism evidence="2 3">
    <name type="scientific">Aspergillus keveii</name>
    <dbReference type="NCBI Taxonomy" id="714993"/>
    <lineage>
        <taxon>Eukaryota</taxon>
        <taxon>Fungi</taxon>
        <taxon>Dikarya</taxon>
        <taxon>Ascomycota</taxon>
        <taxon>Pezizomycotina</taxon>
        <taxon>Eurotiomycetes</taxon>
        <taxon>Eurotiomycetidae</taxon>
        <taxon>Eurotiales</taxon>
        <taxon>Aspergillaceae</taxon>
        <taxon>Aspergillus</taxon>
        <taxon>Aspergillus subgen. Nidulantes</taxon>
    </lineage>
</organism>
<evidence type="ECO:0008006" key="4">
    <source>
        <dbReference type="Google" id="ProtNLM"/>
    </source>
</evidence>
<dbReference type="PANTHER" id="PTHR37540:SF5">
    <property type="entry name" value="TRANSCRIPTION FACTOR DOMAIN-CONTAINING PROTEIN"/>
    <property type="match status" value="1"/>
</dbReference>
<evidence type="ECO:0000313" key="3">
    <source>
        <dbReference type="Proteomes" id="UP001610563"/>
    </source>
</evidence>